<feature type="chain" id="PRO_5041672914" description="Reelin domain-containing protein" evidence="9">
    <location>
        <begin position="21"/>
        <end position="255"/>
    </location>
</feature>
<dbReference type="AlphaFoldDB" id="A0AA88YNV0"/>
<feature type="signal peptide" evidence="9">
    <location>
        <begin position="1"/>
        <end position="20"/>
    </location>
</feature>
<evidence type="ECO:0000256" key="4">
    <source>
        <dbReference type="ARBA" id="ARBA00022529"/>
    </source>
</evidence>
<evidence type="ECO:0000313" key="11">
    <source>
        <dbReference type="EMBL" id="KAK3108832.1"/>
    </source>
</evidence>
<dbReference type="InterPro" id="IPR042307">
    <property type="entry name" value="Reeler_sf"/>
</dbReference>
<protein>
    <recommendedName>
        <fullName evidence="10">Reelin domain-containing protein</fullName>
    </recommendedName>
</protein>
<proteinExistence type="inferred from homology"/>
<dbReference type="GO" id="GO:0045087">
    <property type="term" value="P:innate immune response"/>
    <property type="evidence" value="ECO:0007669"/>
    <property type="project" value="UniProtKB-KW"/>
</dbReference>
<dbReference type="Gene3D" id="2.60.40.4060">
    <property type="entry name" value="Reeler domain"/>
    <property type="match status" value="1"/>
</dbReference>
<evidence type="ECO:0000256" key="7">
    <source>
        <dbReference type="ARBA" id="ARBA00022859"/>
    </source>
</evidence>
<dbReference type="Pfam" id="PF02014">
    <property type="entry name" value="Reeler"/>
    <property type="match status" value="1"/>
</dbReference>
<dbReference type="GO" id="GO:0005576">
    <property type="term" value="C:extracellular region"/>
    <property type="evidence" value="ECO:0007669"/>
    <property type="project" value="UniProtKB-SubCell"/>
</dbReference>
<dbReference type="InterPro" id="IPR002861">
    <property type="entry name" value="Reeler_dom"/>
</dbReference>
<gene>
    <name evidence="11" type="ORF">FSP39_016847</name>
</gene>
<comment type="subcellular location">
    <subcellularLocation>
        <location evidence="1">Secreted</location>
    </subcellularLocation>
</comment>
<comment type="caution">
    <text evidence="11">The sequence shown here is derived from an EMBL/GenBank/DDBJ whole genome shotgun (WGS) entry which is preliminary data.</text>
</comment>
<comment type="similarity">
    <text evidence="2">Belongs to the insect defense protein family.</text>
</comment>
<dbReference type="CDD" id="cd08544">
    <property type="entry name" value="Reeler"/>
    <property type="match status" value="1"/>
</dbReference>
<keyword evidence="6 9" id="KW-0732">Signal</keyword>
<dbReference type="GO" id="GO:0016020">
    <property type="term" value="C:membrane"/>
    <property type="evidence" value="ECO:0007669"/>
    <property type="project" value="TreeGrafter"/>
</dbReference>
<evidence type="ECO:0000259" key="10">
    <source>
        <dbReference type="Pfam" id="PF02014"/>
    </source>
</evidence>
<keyword evidence="8" id="KW-0044">Antibiotic</keyword>
<evidence type="ECO:0000256" key="3">
    <source>
        <dbReference type="ARBA" id="ARBA00022525"/>
    </source>
</evidence>
<sequence length="255" mass="28669">MEISCYGALILSCLLVVSFAYPQGAPVRQESCVNLQPIHIDPLNQQQVQNQNSENPPYVVTVNKNRYTSCTTQTPQLCRQPVIVSGFPNGAPSQNVESCLNLNPIHNNALYFSPPPYFLQTSQAFYAFCNETAQCQRRFVAARLQIQGQGANFRGFIIQARTPSGGSRSWGQFFPTQNDAKIIRCQNGLTLTHTANNDKQSVTFQWIPEPNMREQVQFVATVVQNLRTIYPRVYSRPLPAVGGKTHPLFRPIKFM</sequence>
<dbReference type="GO" id="GO:0042742">
    <property type="term" value="P:defense response to bacterium"/>
    <property type="evidence" value="ECO:0007669"/>
    <property type="project" value="UniProtKB-KW"/>
</dbReference>
<feature type="domain" description="Reelin" evidence="10">
    <location>
        <begin position="99"/>
        <end position="230"/>
    </location>
</feature>
<evidence type="ECO:0000256" key="1">
    <source>
        <dbReference type="ARBA" id="ARBA00004613"/>
    </source>
</evidence>
<accession>A0AA88YNV0</accession>
<dbReference type="PANTHER" id="PTHR45828">
    <property type="entry name" value="CYTOCHROME B561/FERRIC REDUCTASE TRANSMEMBRANE"/>
    <property type="match status" value="1"/>
</dbReference>
<reference evidence="11" key="1">
    <citation type="submission" date="2019-08" db="EMBL/GenBank/DDBJ databases">
        <title>The improved chromosome-level genome for the pearl oyster Pinctada fucata martensii using PacBio sequencing and Hi-C.</title>
        <authorList>
            <person name="Zheng Z."/>
        </authorList>
    </citation>
    <scope>NUCLEOTIDE SEQUENCE</scope>
    <source>
        <strain evidence="11">ZZ-2019</strain>
        <tissue evidence="11">Adductor muscle</tissue>
    </source>
</reference>
<name>A0AA88YNV0_PINIB</name>
<dbReference type="Proteomes" id="UP001186944">
    <property type="component" value="Unassembled WGS sequence"/>
</dbReference>
<dbReference type="InterPro" id="IPR051237">
    <property type="entry name" value="Ferric-chelate_Red/DefProt"/>
</dbReference>
<evidence type="ECO:0000256" key="6">
    <source>
        <dbReference type="ARBA" id="ARBA00022729"/>
    </source>
</evidence>
<evidence type="ECO:0000256" key="9">
    <source>
        <dbReference type="SAM" id="SignalP"/>
    </source>
</evidence>
<keyword evidence="4" id="KW-0929">Antimicrobial</keyword>
<organism evidence="11 12">
    <name type="scientific">Pinctada imbricata</name>
    <name type="common">Atlantic pearl-oyster</name>
    <name type="synonym">Pinctada martensii</name>
    <dbReference type="NCBI Taxonomy" id="66713"/>
    <lineage>
        <taxon>Eukaryota</taxon>
        <taxon>Metazoa</taxon>
        <taxon>Spiralia</taxon>
        <taxon>Lophotrochozoa</taxon>
        <taxon>Mollusca</taxon>
        <taxon>Bivalvia</taxon>
        <taxon>Autobranchia</taxon>
        <taxon>Pteriomorphia</taxon>
        <taxon>Pterioida</taxon>
        <taxon>Pterioidea</taxon>
        <taxon>Pteriidae</taxon>
        <taxon>Pinctada</taxon>
    </lineage>
</organism>
<keyword evidence="12" id="KW-1185">Reference proteome</keyword>
<keyword evidence="3" id="KW-0964">Secreted</keyword>
<evidence type="ECO:0000256" key="8">
    <source>
        <dbReference type="ARBA" id="ARBA00023022"/>
    </source>
</evidence>
<dbReference type="PANTHER" id="PTHR45828:SF9">
    <property type="entry name" value="CELL WALL INTEGRITY AND STRESS RESPONSE COMPONENT 4-LIKE-RELATED"/>
    <property type="match status" value="1"/>
</dbReference>
<dbReference type="EMBL" id="VSWD01000001">
    <property type="protein sequence ID" value="KAK3108832.1"/>
    <property type="molecule type" value="Genomic_DNA"/>
</dbReference>
<evidence type="ECO:0000313" key="12">
    <source>
        <dbReference type="Proteomes" id="UP001186944"/>
    </source>
</evidence>
<keyword evidence="5" id="KW-0399">Innate immunity</keyword>
<evidence type="ECO:0000256" key="5">
    <source>
        <dbReference type="ARBA" id="ARBA00022588"/>
    </source>
</evidence>
<evidence type="ECO:0000256" key="2">
    <source>
        <dbReference type="ARBA" id="ARBA00008501"/>
    </source>
</evidence>
<keyword evidence="7" id="KW-0391">Immunity</keyword>